<evidence type="ECO:0000256" key="4">
    <source>
        <dbReference type="ARBA" id="ARBA00022884"/>
    </source>
</evidence>
<feature type="domain" description="SAM-dependent MTase RsmB/NOP-type" evidence="6">
    <location>
        <begin position="336"/>
        <end position="447"/>
    </location>
</feature>
<dbReference type="AlphaFoldDB" id="A0A518BXS1"/>
<evidence type="ECO:0000313" key="7">
    <source>
        <dbReference type="EMBL" id="QDU71779.1"/>
    </source>
</evidence>
<dbReference type="InterPro" id="IPR049560">
    <property type="entry name" value="MeTrfase_RsmB-F_NOP2_cat"/>
</dbReference>
<dbReference type="OrthoDB" id="9810297at2"/>
<evidence type="ECO:0000256" key="5">
    <source>
        <dbReference type="PROSITE-ProRule" id="PRU01023"/>
    </source>
</evidence>
<dbReference type="GO" id="GO:0008173">
    <property type="term" value="F:RNA methyltransferase activity"/>
    <property type="evidence" value="ECO:0007669"/>
    <property type="project" value="InterPro"/>
</dbReference>
<keyword evidence="4 5" id="KW-0694">RNA-binding</keyword>
<dbReference type="InterPro" id="IPR006027">
    <property type="entry name" value="NusB_RsmB_TIM44"/>
</dbReference>
<dbReference type="PRINTS" id="PR02008">
    <property type="entry name" value="RCMTFAMILY"/>
</dbReference>
<dbReference type="Gene3D" id="3.40.50.150">
    <property type="entry name" value="Vaccinia Virus protein VP39"/>
    <property type="match status" value="1"/>
</dbReference>
<keyword evidence="2 5" id="KW-0808">Transferase</keyword>
<proteinExistence type="inferred from homology"/>
<dbReference type="InterPro" id="IPR023267">
    <property type="entry name" value="RCMT"/>
</dbReference>
<sequence length="447" mass="47592">MSRVPESASPSSVLRDRDRSRLLAIDALAEAAEAFPALDPGHGLEGSGEGDATAYGLYHGVMRRWLTLESLVGHAYRKPVRRLEPLMHGLLLAGAYELVFQDGTPGPAVVTAYVDIAKERVRPGAGGLANAVLRKLAGWASEVVEGAGLSSRVVPLTGGRGKRFAVDVLPDPEADWVGCASAGFSLSRELVKRWRGRFGDEALGLMAQTLVVPPVIAAFPGGVPEDEVWERHEIAGFGVWRGAMGDLAGALRDHAGARVQDPGAAAAVASTAGMAVRRVLDLCAGRGTKSVQARVVHPEAQVWAYEPHAGRRASLGRVAAGDERLRVVTDEGLDGEVFDLVLADVPCSNSAVLARRLEARYRFRTQSLDDVRGVQKQILRRAVELAAPGGAVLYSTCSLEPEENEQQLQRLVRKRAGLAVEAQELELPGGSGCGYRDGGFRALIRVG</sequence>
<dbReference type="GO" id="GO:0003723">
    <property type="term" value="F:RNA binding"/>
    <property type="evidence" value="ECO:0007669"/>
    <property type="project" value="UniProtKB-UniRule"/>
</dbReference>
<dbReference type="RefSeq" id="WP_145445980.1">
    <property type="nucleotide sequence ID" value="NZ_CP036280.1"/>
</dbReference>
<gene>
    <name evidence="7" type="primary">rsmB</name>
    <name evidence="7" type="ORF">Pan265_16320</name>
</gene>
<dbReference type="GO" id="GO:0006355">
    <property type="term" value="P:regulation of DNA-templated transcription"/>
    <property type="evidence" value="ECO:0007669"/>
    <property type="project" value="InterPro"/>
</dbReference>
<feature type="binding site" evidence="5">
    <location>
        <position position="344"/>
    </location>
    <ligand>
        <name>S-adenosyl-L-methionine</name>
        <dbReference type="ChEBI" id="CHEBI:59789"/>
    </ligand>
</feature>
<protein>
    <submittedName>
        <fullName evidence="7">Ribosomal RNA small subunit methyltransferase B</fullName>
        <ecNumber evidence="7">2.1.1.176</ecNumber>
    </submittedName>
</protein>
<evidence type="ECO:0000256" key="1">
    <source>
        <dbReference type="ARBA" id="ARBA00022603"/>
    </source>
</evidence>
<dbReference type="SUPFAM" id="SSF48013">
    <property type="entry name" value="NusB-like"/>
    <property type="match status" value="1"/>
</dbReference>
<dbReference type="Pfam" id="PF01029">
    <property type="entry name" value="NusB"/>
    <property type="match status" value="1"/>
</dbReference>
<reference evidence="7 8" key="1">
    <citation type="submission" date="2019-02" db="EMBL/GenBank/DDBJ databases">
        <title>Deep-cultivation of Planctomycetes and their phenomic and genomic characterization uncovers novel biology.</title>
        <authorList>
            <person name="Wiegand S."/>
            <person name="Jogler M."/>
            <person name="Boedeker C."/>
            <person name="Pinto D."/>
            <person name="Vollmers J."/>
            <person name="Rivas-Marin E."/>
            <person name="Kohn T."/>
            <person name="Peeters S.H."/>
            <person name="Heuer A."/>
            <person name="Rast P."/>
            <person name="Oberbeckmann S."/>
            <person name="Bunk B."/>
            <person name="Jeske O."/>
            <person name="Meyerdierks A."/>
            <person name="Storesund J.E."/>
            <person name="Kallscheuer N."/>
            <person name="Luecker S."/>
            <person name="Lage O.M."/>
            <person name="Pohl T."/>
            <person name="Merkel B.J."/>
            <person name="Hornburger P."/>
            <person name="Mueller R.-W."/>
            <person name="Bruemmer F."/>
            <person name="Labrenz M."/>
            <person name="Spormann A.M."/>
            <person name="Op den Camp H."/>
            <person name="Overmann J."/>
            <person name="Amann R."/>
            <person name="Jetten M.S.M."/>
            <person name="Mascher T."/>
            <person name="Medema M.H."/>
            <person name="Devos D.P."/>
            <person name="Kaster A.-K."/>
            <person name="Ovreas L."/>
            <person name="Rohde M."/>
            <person name="Galperin M.Y."/>
            <person name="Jogler C."/>
        </authorList>
    </citation>
    <scope>NUCLEOTIDE SEQUENCE [LARGE SCALE GENOMIC DNA]</scope>
    <source>
        <strain evidence="7 8">Pan265</strain>
    </source>
</reference>
<comment type="similarity">
    <text evidence="5">Belongs to the class I-like SAM-binding methyltransferase superfamily. RsmB/NOP family.</text>
</comment>
<dbReference type="EMBL" id="CP036280">
    <property type="protein sequence ID" value="QDU71779.1"/>
    <property type="molecule type" value="Genomic_DNA"/>
</dbReference>
<dbReference type="Proteomes" id="UP000320386">
    <property type="component" value="Chromosome"/>
</dbReference>
<evidence type="ECO:0000259" key="6">
    <source>
        <dbReference type="PROSITE" id="PS51686"/>
    </source>
</evidence>
<keyword evidence="8" id="KW-1185">Reference proteome</keyword>
<dbReference type="InterPro" id="IPR029063">
    <property type="entry name" value="SAM-dependent_MTases_sf"/>
</dbReference>
<feature type="active site" description="Nucleophile" evidence="5">
    <location>
        <position position="397"/>
    </location>
</feature>
<name>A0A518BXS1_9BACT</name>
<keyword evidence="1 5" id="KW-0489">Methyltransferase</keyword>
<dbReference type="InterPro" id="IPR001678">
    <property type="entry name" value="MeTrfase_RsmB-F_NOP2_dom"/>
</dbReference>
<evidence type="ECO:0000313" key="8">
    <source>
        <dbReference type="Proteomes" id="UP000320386"/>
    </source>
</evidence>
<dbReference type="GO" id="GO:0001510">
    <property type="term" value="P:RNA methylation"/>
    <property type="evidence" value="ECO:0007669"/>
    <property type="project" value="InterPro"/>
</dbReference>
<accession>A0A518BXS1</accession>
<dbReference type="PROSITE" id="PS51686">
    <property type="entry name" value="SAM_MT_RSMB_NOP"/>
    <property type="match status" value="1"/>
</dbReference>
<dbReference type="PANTHER" id="PTHR22807">
    <property type="entry name" value="NOP2 YEAST -RELATED NOL1/NOP2/FMU SUN DOMAIN-CONTAINING"/>
    <property type="match status" value="1"/>
</dbReference>
<dbReference type="InterPro" id="IPR035926">
    <property type="entry name" value="NusB-like_sf"/>
</dbReference>
<dbReference type="PANTHER" id="PTHR22807:SF53">
    <property type="entry name" value="RIBOSOMAL RNA SMALL SUBUNIT METHYLTRANSFERASE B-RELATED"/>
    <property type="match status" value="1"/>
</dbReference>
<feature type="binding site" evidence="5">
    <location>
        <position position="336"/>
    </location>
    <ligand>
        <name>S-adenosyl-L-methionine</name>
        <dbReference type="ChEBI" id="CHEBI:59789"/>
    </ligand>
</feature>
<dbReference type="EC" id="2.1.1.176" evidence="7"/>
<evidence type="ECO:0000256" key="3">
    <source>
        <dbReference type="ARBA" id="ARBA00022691"/>
    </source>
</evidence>
<keyword evidence="3 5" id="KW-0949">S-adenosyl-L-methionine</keyword>
<comment type="caution">
    <text evidence="5">Lacks conserved residue(s) required for the propagation of feature annotation.</text>
</comment>
<evidence type="ECO:0000256" key="2">
    <source>
        <dbReference type="ARBA" id="ARBA00022679"/>
    </source>
</evidence>
<organism evidence="7 8">
    <name type="scientific">Mucisphaera calidilacus</name>
    <dbReference type="NCBI Taxonomy" id="2527982"/>
    <lineage>
        <taxon>Bacteria</taxon>
        <taxon>Pseudomonadati</taxon>
        <taxon>Planctomycetota</taxon>
        <taxon>Phycisphaerae</taxon>
        <taxon>Phycisphaerales</taxon>
        <taxon>Phycisphaeraceae</taxon>
        <taxon>Mucisphaera</taxon>
    </lineage>
</organism>
<dbReference type="SUPFAM" id="SSF53335">
    <property type="entry name" value="S-adenosyl-L-methionine-dependent methyltransferases"/>
    <property type="match status" value="1"/>
</dbReference>
<dbReference type="Pfam" id="PF01189">
    <property type="entry name" value="Methyltr_RsmB-F"/>
    <property type="match status" value="1"/>
</dbReference>
<dbReference type="Gene3D" id="1.10.940.10">
    <property type="entry name" value="NusB-like"/>
    <property type="match status" value="1"/>
</dbReference>
<dbReference type="KEGG" id="mcad:Pan265_16320"/>